<keyword evidence="7" id="KW-1185">Reference proteome</keyword>
<dbReference type="EMBL" id="QRHQ01000004">
    <property type="protein sequence ID" value="RHF92488.1"/>
    <property type="molecule type" value="Genomic_DNA"/>
</dbReference>
<gene>
    <name evidence="5" type="ORF">DW653_03935</name>
    <name evidence="4" type="ORF">DXC17_01850</name>
    <name evidence="3" type="ORF">DXD04_12610</name>
</gene>
<evidence type="ECO:0000313" key="3">
    <source>
        <dbReference type="EMBL" id="RGK53239.1"/>
    </source>
</evidence>
<dbReference type="Proteomes" id="UP000283485">
    <property type="component" value="Unassembled WGS sequence"/>
</dbReference>
<sequence>MKIRYFFLVAFLMLLAVGNSMAQAVQEKTPVNLQGVWQMCFYRSNSPDIPGELKTSNSLKILSDDGRFINLLMMQTGAVILGYGTYEMNSEGVYTECVEKNVHLPQLNGKKNEMHFDLKENGTLMYVKYFLESDANGNKIDSWCHEIWKKVEMSPVYPGDELR</sequence>
<keyword evidence="1" id="KW-0732">Signal</keyword>
<evidence type="ECO:0000313" key="6">
    <source>
        <dbReference type="Proteomes" id="UP000260780"/>
    </source>
</evidence>
<protein>
    <submittedName>
        <fullName evidence="3">DUF4488 domain-containing protein</fullName>
    </submittedName>
</protein>
<organism evidence="3 7">
    <name type="scientific">Phocaeicola plebeius</name>
    <dbReference type="NCBI Taxonomy" id="310297"/>
    <lineage>
        <taxon>Bacteria</taxon>
        <taxon>Pseudomonadati</taxon>
        <taxon>Bacteroidota</taxon>
        <taxon>Bacteroidia</taxon>
        <taxon>Bacteroidales</taxon>
        <taxon>Bacteroidaceae</taxon>
        <taxon>Phocaeicola</taxon>
    </lineage>
</organism>
<dbReference type="Gene3D" id="2.40.128.490">
    <property type="entry name" value="Uncharacterised protein PF14869, DUF4488"/>
    <property type="match status" value="1"/>
</dbReference>
<proteinExistence type="predicted"/>
<dbReference type="RefSeq" id="WP_117673628.1">
    <property type="nucleotide sequence ID" value="NZ_CABOGR010000025.1"/>
</dbReference>
<evidence type="ECO:0000313" key="7">
    <source>
        <dbReference type="Proteomes" id="UP000260862"/>
    </source>
</evidence>
<dbReference type="Proteomes" id="UP000260862">
    <property type="component" value="Unassembled WGS sequence"/>
</dbReference>
<dbReference type="STRING" id="310297.BHV76_11210"/>
<dbReference type="InterPro" id="IPR027991">
    <property type="entry name" value="DUF4488"/>
</dbReference>
<comment type="caution">
    <text evidence="3">The sequence shown here is derived from an EMBL/GenBank/DDBJ whole genome shotgun (WGS) entry which is preliminary data.</text>
</comment>
<dbReference type="AlphaFoldDB" id="A0A3E4MU06"/>
<dbReference type="EMBL" id="QSQT01000025">
    <property type="protein sequence ID" value="RGK53239.1"/>
    <property type="molecule type" value="Genomic_DNA"/>
</dbReference>
<feature type="domain" description="DUF4488" evidence="2">
    <location>
        <begin position="32"/>
        <end position="158"/>
    </location>
</feature>
<evidence type="ECO:0000256" key="1">
    <source>
        <dbReference type="SAM" id="SignalP"/>
    </source>
</evidence>
<evidence type="ECO:0000313" key="4">
    <source>
        <dbReference type="EMBL" id="RGM42529.1"/>
    </source>
</evidence>
<dbReference type="EMBL" id="QSTF01000003">
    <property type="protein sequence ID" value="RGM42529.1"/>
    <property type="molecule type" value="Genomic_DNA"/>
</dbReference>
<name>A0A3E4MU06_9BACT</name>
<evidence type="ECO:0000259" key="2">
    <source>
        <dbReference type="Pfam" id="PF14869"/>
    </source>
</evidence>
<dbReference type="Pfam" id="PF14869">
    <property type="entry name" value="DUF4488"/>
    <property type="match status" value="1"/>
</dbReference>
<reference evidence="6 7" key="1">
    <citation type="submission" date="2018-08" db="EMBL/GenBank/DDBJ databases">
        <title>A genome reference for cultivated species of the human gut microbiota.</title>
        <authorList>
            <person name="Zou Y."/>
            <person name="Xue W."/>
            <person name="Luo G."/>
        </authorList>
    </citation>
    <scope>NUCLEOTIDE SEQUENCE [LARGE SCALE GENOMIC DNA]</scope>
    <source>
        <strain evidence="5 8">AM23-23</strain>
        <strain evidence="4 6">OM08-14</strain>
        <strain evidence="3 7">TF10-3AC</strain>
    </source>
</reference>
<evidence type="ECO:0000313" key="8">
    <source>
        <dbReference type="Proteomes" id="UP000283485"/>
    </source>
</evidence>
<feature type="chain" id="PRO_5041810484" evidence="1">
    <location>
        <begin position="23"/>
        <end position="163"/>
    </location>
</feature>
<dbReference type="Proteomes" id="UP000260780">
    <property type="component" value="Unassembled WGS sequence"/>
</dbReference>
<accession>A0A3E4MU06</accession>
<feature type="signal peptide" evidence="1">
    <location>
        <begin position="1"/>
        <end position="22"/>
    </location>
</feature>
<evidence type="ECO:0000313" key="5">
    <source>
        <dbReference type="EMBL" id="RHF92488.1"/>
    </source>
</evidence>